<dbReference type="RefSeq" id="XP_065673608.1">
    <property type="nucleotide sequence ID" value="XM_065817536.1"/>
</dbReference>
<dbReference type="Pfam" id="PF21787">
    <property type="entry name" value="TNP-like_RNaseH_N"/>
    <property type="match status" value="1"/>
</dbReference>
<dbReference type="Proteomes" id="UP001652625">
    <property type="component" value="Chromosome 14"/>
</dbReference>
<protein>
    <submittedName>
        <fullName evidence="5">Uncharacterized protein LOC136090694</fullName>
    </submittedName>
</protein>
<evidence type="ECO:0000313" key="4">
    <source>
        <dbReference type="Proteomes" id="UP001652625"/>
    </source>
</evidence>
<keyword evidence="1" id="KW-0175">Coiled coil</keyword>
<gene>
    <name evidence="5" type="primary">LOC136090694</name>
</gene>
<dbReference type="Pfam" id="PF21788">
    <property type="entry name" value="TNP-like_GBD"/>
    <property type="match status" value="1"/>
</dbReference>
<dbReference type="InterPro" id="IPR048365">
    <property type="entry name" value="TNP-like_RNaseH_N"/>
</dbReference>
<evidence type="ECO:0000259" key="3">
    <source>
        <dbReference type="Pfam" id="PF21788"/>
    </source>
</evidence>
<organism evidence="4 5">
    <name type="scientific">Hydra vulgaris</name>
    <name type="common">Hydra</name>
    <name type="synonym">Hydra attenuata</name>
    <dbReference type="NCBI Taxonomy" id="6087"/>
    <lineage>
        <taxon>Eukaryota</taxon>
        <taxon>Metazoa</taxon>
        <taxon>Cnidaria</taxon>
        <taxon>Hydrozoa</taxon>
        <taxon>Hydroidolina</taxon>
        <taxon>Anthoathecata</taxon>
        <taxon>Aplanulata</taxon>
        <taxon>Hydridae</taxon>
        <taxon>Hydra</taxon>
    </lineage>
</organism>
<evidence type="ECO:0000259" key="2">
    <source>
        <dbReference type="Pfam" id="PF21787"/>
    </source>
</evidence>
<feature type="domain" description="Transposable element P transposase-like GTP-binding insertion" evidence="3">
    <location>
        <begin position="469"/>
        <end position="587"/>
    </location>
</feature>
<reference evidence="5" key="1">
    <citation type="submission" date="2025-08" db="UniProtKB">
        <authorList>
            <consortium name="RefSeq"/>
        </authorList>
    </citation>
    <scope>IDENTIFICATION</scope>
</reference>
<sequence>MVKKLKLDWFVSYDENFISFKSFQTFSLVPHLEVVVGCSLEFFVIVFGWTLPDDHHLYKEFFRSVRHISISKLLNKVKSLQMCNGITCDLVDCNKDSNLINHSVPHKFDFNNEKEVPFKANDYKRHKDCYVINTDNEKCVKCSIFEINFNKSKASTSKKLDQPAHLNAPLSVTHPNRIKLALMKERSENKKLMHNIERMQKEIEFKAIQVSPDLSSDLNIIISKNQDNMTPFMKLFWEEQNRLSLNKMPRYHPMIIRFCLSLASKSASAYDELRDTNILTLPSRRTLRDYKNAIQPSVGFNQAVIAELRETTKDLTNIQRNVVLSFDEIRIQDNLVFDKSSGELIGYVDLGDPEINFSTFKDVNDLATHCLVYYIRGIACDLKFCLAYFATNGVTAVQIMPTFWKAVSILELCCKLKVIIAVSDGASSNRSFYKMHSGLDNLDDSDVVYRTINLFAPGRYIYFFADAPHLMKTFRNCMYHSGDGKYTRTLWNRDQSIIWYHIVKIVQDELNNGLKILPKLSYEHVHLNSYSAMSVRYATQVLSASVANVLYKYYPPETHVTAELCSIMDRFFDCLNVRNQNESLLKKKTDLKPYRDLNDVRFDWLLNEFLNYFSSWKECVKNRKGNFTQNARDCMFISRQTYEGLLITVRSFVESTRFLLSEGMPFVLSERFNQDVLEEYFGRQRSLGRRNDNPTVIQFGYQSNTLRMQRSIAPVTGNTKGSQKQKRRVSWKFVDNAPLKKRSTKK</sequence>
<name>A0ABM4DGM5_HYDVU</name>
<dbReference type="GeneID" id="136090694"/>
<keyword evidence="4" id="KW-1185">Reference proteome</keyword>
<feature type="domain" description="Transposable element P transposase-like RNase H" evidence="2">
    <location>
        <begin position="297"/>
        <end position="434"/>
    </location>
</feature>
<feature type="coiled-coil region" evidence="1">
    <location>
        <begin position="182"/>
        <end position="209"/>
    </location>
</feature>
<accession>A0ABM4DGM5</accession>
<proteinExistence type="predicted"/>
<evidence type="ECO:0000313" key="5">
    <source>
        <dbReference type="RefSeq" id="XP_065673608.1"/>
    </source>
</evidence>
<dbReference type="InterPro" id="IPR048366">
    <property type="entry name" value="TNP-like_GBD"/>
</dbReference>
<evidence type="ECO:0000256" key="1">
    <source>
        <dbReference type="SAM" id="Coils"/>
    </source>
</evidence>